<evidence type="ECO:0000313" key="9">
    <source>
        <dbReference type="Proteomes" id="UP000199698"/>
    </source>
</evidence>
<dbReference type="RefSeq" id="WP_091124826.1">
    <property type="nucleotide sequence ID" value="NZ_FMBA01000045.1"/>
</dbReference>
<keyword evidence="3 6" id="KW-1133">Transmembrane helix</keyword>
<evidence type="ECO:0000259" key="7">
    <source>
        <dbReference type="Pfam" id="PF05154"/>
    </source>
</evidence>
<evidence type="ECO:0000256" key="6">
    <source>
        <dbReference type="SAM" id="Phobius"/>
    </source>
</evidence>
<dbReference type="InterPro" id="IPR007829">
    <property type="entry name" value="TM2"/>
</dbReference>
<accession>A0A1C4CPI9</accession>
<proteinExistence type="predicted"/>
<dbReference type="OrthoDB" id="2004788at2"/>
<reference evidence="9" key="1">
    <citation type="submission" date="2016-08" db="EMBL/GenBank/DDBJ databases">
        <authorList>
            <person name="Varghese N."/>
            <person name="Submissions Spin"/>
        </authorList>
    </citation>
    <scope>NUCLEOTIDE SEQUENCE [LARGE SCALE GENOMIC DNA]</scope>
    <source>
        <strain evidence="9">R-53144</strain>
    </source>
</reference>
<feature type="region of interest" description="Disordered" evidence="5">
    <location>
        <begin position="73"/>
        <end position="92"/>
    </location>
</feature>
<evidence type="ECO:0000256" key="1">
    <source>
        <dbReference type="ARBA" id="ARBA00004141"/>
    </source>
</evidence>
<keyword evidence="4 6" id="KW-0472">Membrane</keyword>
<keyword evidence="9" id="KW-1185">Reference proteome</keyword>
<dbReference type="GO" id="GO:0016020">
    <property type="term" value="C:membrane"/>
    <property type="evidence" value="ECO:0007669"/>
    <property type="project" value="UniProtKB-SubCell"/>
</dbReference>
<dbReference type="Proteomes" id="UP000199698">
    <property type="component" value="Unassembled WGS sequence"/>
</dbReference>
<dbReference type="AlphaFoldDB" id="A0A1C4CPI9"/>
<name>A0A1C4CPI9_9GAMM</name>
<evidence type="ECO:0000256" key="2">
    <source>
        <dbReference type="ARBA" id="ARBA00022692"/>
    </source>
</evidence>
<dbReference type="EMBL" id="FMBA01000045">
    <property type="protein sequence ID" value="SCC20981.1"/>
    <property type="molecule type" value="Genomic_DNA"/>
</dbReference>
<keyword evidence="2 6" id="KW-0812">Transmembrane</keyword>
<feature type="domain" description="TM2" evidence="7">
    <location>
        <begin position="2"/>
        <end position="49"/>
    </location>
</feature>
<comment type="subcellular location">
    <subcellularLocation>
        <location evidence="1">Membrane</location>
        <topology evidence="1">Multi-pass membrane protein</topology>
    </subcellularLocation>
</comment>
<dbReference type="Pfam" id="PF05154">
    <property type="entry name" value="TM2"/>
    <property type="match status" value="1"/>
</dbReference>
<dbReference type="PANTHER" id="PTHR21016:SF25">
    <property type="entry name" value="TM2 DOMAIN-CONTAINING PROTEIN DDB_G0277895-RELATED"/>
    <property type="match status" value="1"/>
</dbReference>
<organism evidence="8 9">
    <name type="scientific">Gilliamella intestini</name>
    <dbReference type="NCBI Taxonomy" id="1798183"/>
    <lineage>
        <taxon>Bacteria</taxon>
        <taxon>Pseudomonadati</taxon>
        <taxon>Pseudomonadota</taxon>
        <taxon>Gammaproteobacteria</taxon>
        <taxon>Orbales</taxon>
        <taxon>Orbaceae</taxon>
        <taxon>Gilliamella</taxon>
    </lineage>
</organism>
<evidence type="ECO:0000256" key="3">
    <source>
        <dbReference type="ARBA" id="ARBA00022989"/>
    </source>
</evidence>
<evidence type="ECO:0000313" key="8">
    <source>
        <dbReference type="EMBL" id="SCC20981.1"/>
    </source>
</evidence>
<sequence length="92" mass="10682">MRSKGLAYLLWFFFGVWGVHRMYCGKWITGIIWFFTVGLFGIGWFLDLFLTSGMVDYANCIYKSKYNLSPTNNMNQNQSSTNTIVTINKKNT</sequence>
<feature type="transmembrane region" description="Helical" evidence="6">
    <location>
        <begin position="31"/>
        <end position="55"/>
    </location>
</feature>
<gene>
    <name evidence="8" type="ORF">GA0061080_10451</name>
</gene>
<dbReference type="InterPro" id="IPR050932">
    <property type="entry name" value="TM2D1-3-like"/>
</dbReference>
<evidence type="ECO:0000256" key="5">
    <source>
        <dbReference type="SAM" id="MobiDB-lite"/>
    </source>
</evidence>
<dbReference type="PANTHER" id="PTHR21016">
    <property type="entry name" value="BETA-AMYLOID BINDING PROTEIN-RELATED"/>
    <property type="match status" value="1"/>
</dbReference>
<evidence type="ECO:0000256" key="4">
    <source>
        <dbReference type="ARBA" id="ARBA00023136"/>
    </source>
</evidence>
<protein>
    <submittedName>
        <fullName evidence="8">TM2 domain-containing protein</fullName>
    </submittedName>
</protein>